<gene>
    <name evidence="1" type="ORF">M6B38_114940</name>
</gene>
<protein>
    <submittedName>
        <fullName evidence="1">Uncharacterized protein</fullName>
    </submittedName>
</protein>
<keyword evidence="2" id="KW-1185">Reference proteome</keyword>
<comment type="caution">
    <text evidence="1">The sequence shown here is derived from an EMBL/GenBank/DDBJ whole genome shotgun (WGS) entry which is preliminary data.</text>
</comment>
<proteinExistence type="predicted"/>
<evidence type="ECO:0000313" key="1">
    <source>
        <dbReference type="EMBL" id="KAJ6848145.1"/>
    </source>
</evidence>
<reference evidence="1" key="2">
    <citation type="submission" date="2023-04" db="EMBL/GenBank/DDBJ databases">
        <authorList>
            <person name="Bruccoleri R.E."/>
            <person name="Oakeley E.J."/>
            <person name="Faust A.-M."/>
            <person name="Dessus-Babus S."/>
            <person name="Altorfer M."/>
            <person name="Burckhardt D."/>
            <person name="Oertli M."/>
            <person name="Naumann U."/>
            <person name="Petersen F."/>
            <person name="Wong J."/>
        </authorList>
    </citation>
    <scope>NUCLEOTIDE SEQUENCE</scope>
    <source>
        <strain evidence="1">GSM-AAB239-AS_SAM_17_03QT</strain>
        <tissue evidence="1">Leaf</tissue>
    </source>
</reference>
<dbReference type="EMBL" id="JANAVB010004690">
    <property type="protein sequence ID" value="KAJ6848145.1"/>
    <property type="molecule type" value="Genomic_DNA"/>
</dbReference>
<sequence length="62" mass="6531">MVMSKYGGVEVGGLNGGTGVVVVVVASEMGNGGGSPEHGRVLRWRMVVVCSEGRESVRRERL</sequence>
<evidence type="ECO:0000313" key="2">
    <source>
        <dbReference type="Proteomes" id="UP001140949"/>
    </source>
</evidence>
<dbReference type="Proteomes" id="UP001140949">
    <property type="component" value="Unassembled WGS sequence"/>
</dbReference>
<organism evidence="1 2">
    <name type="scientific">Iris pallida</name>
    <name type="common">Sweet iris</name>
    <dbReference type="NCBI Taxonomy" id="29817"/>
    <lineage>
        <taxon>Eukaryota</taxon>
        <taxon>Viridiplantae</taxon>
        <taxon>Streptophyta</taxon>
        <taxon>Embryophyta</taxon>
        <taxon>Tracheophyta</taxon>
        <taxon>Spermatophyta</taxon>
        <taxon>Magnoliopsida</taxon>
        <taxon>Liliopsida</taxon>
        <taxon>Asparagales</taxon>
        <taxon>Iridaceae</taxon>
        <taxon>Iridoideae</taxon>
        <taxon>Irideae</taxon>
        <taxon>Iris</taxon>
    </lineage>
</organism>
<name>A0AAX6I6R6_IRIPA</name>
<accession>A0AAX6I6R6</accession>
<dbReference type="AlphaFoldDB" id="A0AAX6I6R6"/>
<reference evidence="1" key="1">
    <citation type="journal article" date="2023" name="GigaByte">
        <title>Genome assembly of the bearded iris, Iris pallida Lam.</title>
        <authorList>
            <person name="Bruccoleri R.E."/>
            <person name="Oakeley E.J."/>
            <person name="Faust A.M.E."/>
            <person name="Altorfer M."/>
            <person name="Dessus-Babus S."/>
            <person name="Burckhardt D."/>
            <person name="Oertli M."/>
            <person name="Naumann U."/>
            <person name="Petersen F."/>
            <person name="Wong J."/>
        </authorList>
    </citation>
    <scope>NUCLEOTIDE SEQUENCE</scope>
    <source>
        <strain evidence="1">GSM-AAB239-AS_SAM_17_03QT</strain>
    </source>
</reference>